<dbReference type="PROSITE" id="PS50937">
    <property type="entry name" value="HTH_MERR_2"/>
    <property type="match status" value="1"/>
</dbReference>
<proteinExistence type="predicted"/>
<accession>A0A916WXR0</accession>
<name>A0A916WXR0_9SPHN</name>
<dbReference type="Pfam" id="PF09278">
    <property type="entry name" value="MerR-DNA-bind"/>
    <property type="match status" value="1"/>
</dbReference>
<dbReference type="Gene3D" id="1.10.1660.10">
    <property type="match status" value="1"/>
</dbReference>
<dbReference type="InterPro" id="IPR047057">
    <property type="entry name" value="MerR_fam"/>
</dbReference>
<evidence type="ECO:0000256" key="1">
    <source>
        <dbReference type="ARBA" id="ARBA00023015"/>
    </source>
</evidence>
<keyword evidence="3" id="KW-0804">Transcription</keyword>
<dbReference type="Pfam" id="PF00376">
    <property type="entry name" value="MerR"/>
    <property type="match status" value="1"/>
</dbReference>
<feature type="domain" description="HTH merR-type" evidence="4">
    <location>
        <begin position="3"/>
        <end position="72"/>
    </location>
</feature>
<keyword evidence="6" id="KW-1185">Reference proteome</keyword>
<gene>
    <name evidence="5" type="ORF">GCM10011380_34400</name>
</gene>
<keyword evidence="2" id="KW-0238">DNA-binding</keyword>
<dbReference type="AlphaFoldDB" id="A0A916WXR0"/>
<dbReference type="EMBL" id="BMIH01000006">
    <property type="protein sequence ID" value="GGB42065.1"/>
    <property type="molecule type" value="Genomic_DNA"/>
</dbReference>
<dbReference type="GO" id="GO:0003700">
    <property type="term" value="F:DNA-binding transcription factor activity"/>
    <property type="evidence" value="ECO:0007669"/>
    <property type="project" value="InterPro"/>
</dbReference>
<evidence type="ECO:0000256" key="2">
    <source>
        <dbReference type="ARBA" id="ARBA00023125"/>
    </source>
</evidence>
<sequence>MNALTIGKLAAATGTKVETVRYYERAGLIAPPARTDGNYRSYRPEDLERLRFIRRTRDLGFSLDEVRALLNLAAQRDRDCGTVDKLATHHLEEIDRKIADLTALRRELASAIASCAGGTMADCRILEAFAPNASG</sequence>
<dbReference type="SUPFAM" id="SSF46955">
    <property type="entry name" value="Putative DNA-binding domain"/>
    <property type="match status" value="1"/>
</dbReference>
<dbReference type="SMART" id="SM00422">
    <property type="entry name" value="HTH_MERR"/>
    <property type="match status" value="1"/>
</dbReference>
<dbReference type="PANTHER" id="PTHR30204">
    <property type="entry name" value="REDOX-CYCLING DRUG-SENSING TRANSCRIPTIONAL ACTIVATOR SOXR"/>
    <property type="match status" value="1"/>
</dbReference>
<evidence type="ECO:0000313" key="5">
    <source>
        <dbReference type="EMBL" id="GGB42065.1"/>
    </source>
</evidence>
<organism evidence="5 6">
    <name type="scientific">Sphingomonas metalli</name>
    <dbReference type="NCBI Taxonomy" id="1779358"/>
    <lineage>
        <taxon>Bacteria</taxon>
        <taxon>Pseudomonadati</taxon>
        <taxon>Pseudomonadota</taxon>
        <taxon>Alphaproteobacteria</taxon>
        <taxon>Sphingomonadales</taxon>
        <taxon>Sphingomonadaceae</taxon>
        <taxon>Sphingomonas</taxon>
    </lineage>
</organism>
<dbReference type="InterPro" id="IPR009061">
    <property type="entry name" value="DNA-bd_dom_put_sf"/>
</dbReference>
<evidence type="ECO:0000259" key="4">
    <source>
        <dbReference type="PROSITE" id="PS50937"/>
    </source>
</evidence>
<reference evidence="5" key="1">
    <citation type="journal article" date="2014" name="Int. J. Syst. Evol. Microbiol.">
        <title>Complete genome sequence of Corynebacterium casei LMG S-19264T (=DSM 44701T), isolated from a smear-ripened cheese.</title>
        <authorList>
            <consortium name="US DOE Joint Genome Institute (JGI-PGF)"/>
            <person name="Walter F."/>
            <person name="Albersmeier A."/>
            <person name="Kalinowski J."/>
            <person name="Ruckert C."/>
        </authorList>
    </citation>
    <scope>NUCLEOTIDE SEQUENCE</scope>
    <source>
        <strain evidence="5">CGMCC 1.15330</strain>
    </source>
</reference>
<comment type="caution">
    <text evidence="5">The sequence shown here is derived from an EMBL/GenBank/DDBJ whole genome shotgun (WGS) entry which is preliminary data.</text>
</comment>
<protein>
    <submittedName>
        <fullName evidence="5">MerR family transcriptional regulator</fullName>
    </submittedName>
</protein>
<dbReference type="RefSeq" id="WP_116462781.1">
    <property type="nucleotide sequence ID" value="NZ_BMIH01000006.1"/>
</dbReference>
<reference evidence="5" key="2">
    <citation type="submission" date="2020-09" db="EMBL/GenBank/DDBJ databases">
        <authorList>
            <person name="Sun Q."/>
            <person name="Zhou Y."/>
        </authorList>
    </citation>
    <scope>NUCLEOTIDE SEQUENCE</scope>
    <source>
        <strain evidence="5">CGMCC 1.15330</strain>
    </source>
</reference>
<dbReference type="CDD" id="cd04785">
    <property type="entry name" value="HTH_CadR-PbrR-like"/>
    <property type="match status" value="1"/>
</dbReference>
<dbReference type="Proteomes" id="UP000623067">
    <property type="component" value="Unassembled WGS sequence"/>
</dbReference>
<dbReference type="InterPro" id="IPR000551">
    <property type="entry name" value="MerR-type_HTH_dom"/>
</dbReference>
<dbReference type="GO" id="GO:0003677">
    <property type="term" value="F:DNA binding"/>
    <property type="evidence" value="ECO:0007669"/>
    <property type="project" value="UniProtKB-KW"/>
</dbReference>
<evidence type="ECO:0000313" key="6">
    <source>
        <dbReference type="Proteomes" id="UP000623067"/>
    </source>
</evidence>
<keyword evidence="1" id="KW-0805">Transcription regulation</keyword>
<dbReference type="PANTHER" id="PTHR30204:SF94">
    <property type="entry name" value="HEAVY METAL-DEPENDENT TRANSCRIPTIONAL REGULATOR HI_0293-RELATED"/>
    <property type="match status" value="1"/>
</dbReference>
<dbReference type="PRINTS" id="PR00040">
    <property type="entry name" value="HTHMERR"/>
</dbReference>
<evidence type="ECO:0000256" key="3">
    <source>
        <dbReference type="ARBA" id="ARBA00023163"/>
    </source>
</evidence>
<dbReference type="InterPro" id="IPR015358">
    <property type="entry name" value="Tscrpt_reg_MerR_DNA-bd"/>
</dbReference>